<evidence type="ECO:0000313" key="1">
    <source>
        <dbReference type="EMBL" id="HAT1606015.1"/>
    </source>
</evidence>
<evidence type="ECO:0000313" key="2">
    <source>
        <dbReference type="EMBL" id="VFS55433.1"/>
    </source>
</evidence>
<reference evidence="2 3" key="2">
    <citation type="submission" date="2019-03" db="EMBL/GenBank/DDBJ databases">
        <authorList>
            <consortium name="Pathogen Informatics"/>
        </authorList>
    </citation>
    <scope>NUCLEOTIDE SEQUENCE [LARGE SCALE GENOMIC DNA]</scope>
    <source>
        <strain evidence="2 3">NCTC12998</strain>
    </source>
</reference>
<reference evidence="1" key="1">
    <citation type="journal article" date="2018" name="Genome Biol.">
        <title>SKESA: strategic k-mer extension for scrupulous assemblies.</title>
        <authorList>
            <person name="Souvorov A."/>
            <person name="Agarwala R."/>
            <person name="Lipman D.J."/>
        </authorList>
    </citation>
    <scope>NUCLEOTIDE SEQUENCE</scope>
    <source>
        <strain evidence="1">MISC063</strain>
    </source>
</reference>
<gene>
    <name evidence="1" type="ORF">I8Y23_002327</name>
    <name evidence="2" type="ORF">NCTC12998_00101</name>
</gene>
<proteinExistence type="predicted"/>
<dbReference type="GeneID" id="57430653"/>
<dbReference type="KEGG" id="rpln:B1209_12825"/>
<dbReference type="Proteomes" id="UP000864422">
    <property type="component" value="Unassembled WGS sequence"/>
</dbReference>
<dbReference type="RefSeq" id="WP_032687580.1">
    <property type="nucleotide sequence ID" value="NZ_BIIZ01000002.1"/>
</dbReference>
<name>A0A2C5U607_RAOPL</name>
<dbReference type="AlphaFoldDB" id="A0A2C5U607"/>
<accession>A0A2C5U607</accession>
<reference evidence="1" key="3">
    <citation type="submission" date="2020-11" db="EMBL/GenBank/DDBJ databases">
        <authorList>
            <consortium name="NCBI Pathogen Detection Project"/>
        </authorList>
    </citation>
    <scope>NUCLEOTIDE SEQUENCE</scope>
    <source>
        <strain evidence="1">MISC063</strain>
    </source>
</reference>
<evidence type="ECO:0000313" key="3">
    <source>
        <dbReference type="Proteomes" id="UP000345637"/>
    </source>
</evidence>
<dbReference type="EMBL" id="CAADJE010000001">
    <property type="protein sequence ID" value="VFS55433.1"/>
    <property type="molecule type" value="Genomic_DNA"/>
</dbReference>
<organism evidence="2 3">
    <name type="scientific">Raoultella planticola</name>
    <name type="common">Klebsiella planticola</name>
    <dbReference type="NCBI Taxonomy" id="575"/>
    <lineage>
        <taxon>Bacteria</taxon>
        <taxon>Pseudomonadati</taxon>
        <taxon>Pseudomonadota</taxon>
        <taxon>Gammaproteobacteria</taxon>
        <taxon>Enterobacterales</taxon>
        <taxon>Enterobacteriaceae</taxon>
        <taxon>Klebsiella/Raoultella group</taxon>
        <taxon>Raoultella</taxon>
    </lineage>
</organism>
<dbReference type="EMBL" id="DACSEA010000007">
    <property type="protein sequence ID" value="HAT1606015.1"/>
    <property type="molecule type" value="Genomic_DNA"/>
</dbReference>
<sequence length="153" mass="17310">MKIYEYKDLLVQVPAGVTHLMIGADGVLRGYRNRPDMSLPRPWETTDSIIPGVLNWEKSHAEIVALREYSPVIIHEFAQPGTERFRVGDKYTLHATINEELCLTSEVHAVVSCYTPGMKPWCQILKLKVEGLSIDNILLANVKEVLHDLKVTD</sequence>
<protein>
    <submittedName>
        <fullName evidence="2">Uncharacterized protein</fullName>
    </submittedName>
</protein>
<dbReference type="Proteomes" id="UP000345637">
    <property type="component" value="Unassembled WGS sequence"/>
</dbReference>